<protein>
    <submittedName>
        <fullName evidence="2">Excinuclease ABC subunit A</fullName>
    </submittedName>
</protein>
<accession>A0A6J4KFB3</accession>
<evidence type="ECO:0000313" key="2">
    <source>
        <dbReference type="EMBL" id="CAA9303308.1"/>
    </source>
</evidence>
<feature type="non-terminal residue" evidence="2">
    <location>
        <position position="1"/>
    </location>
</feature>
<dbReference type="EMBL" id="CADCTQ010000466">
    <property type="protein sequence ID" value="CAA9303308.1"/>
    <property type="molecule type" value="Genomic_DNA"/>
</dbReference>
<reference evidence="2" key="1">
    <citation type="submission" date="2020-02" db="EMBL/GenBank/DDBJ databases">
        <authorList>
            <person name="Meier V. D."/>
        </authorList>
    </citation>
    <scope>NUCLEOTIDE SEQUENCE</scope>
    <source>
        <strain evidence="2">AVDCRST_MAG56</strain>
    </source>
</reference>
<gene>
    <name evidence="2" type="ORF">AVDCRST_MAG56-5615</name>
</gene>
<sequence>CLNLKYKLPPNPWPTPPGTKTSKCSAPGSTTSKTLTSPSRATSWSSLPASAAAA</sequence>
<feature type="region of interest" description="Disordered" evidence="1">
    <location>
        <begin position="1"/>
        <end position="54"/>
    </location>
</feature>
<feature type="compositionally biased region" description="Low complexity" evidence="1">
    <location>
        <begin position="41"/>
        <end position="54"/>
    </location>
</feature>
<name>A0A6J4KFB3_9SPHI</name>
<organism evidence="2">
    <name type="scientific">uncultured Cytophagales bacterium</name>
    <dbReference type="NCBI Taxonomy" id="158755"/>
    <lineage>
        <taxon>Bacteria</taxon>
        <taxon>Pseudomonadati</taxon>
        <taxon>Bacteroidota</taxon>
        <taxon>Sphingobacteriia</taxon>
        <taxon>Sphingobacteriales</taxon>
        <taxon>environmental samples</taxon>
    </lineage>
</organism>
<proteinExistence type="predicted"/>
<feature type="non-terminal residue" evidence="2">
    <location>
        <position position="54"/>
    </location>
</feature>
<feature type="compositionally biased region" description="Polar residues" evidence="1">
    <location>
        <begin position="18"/>
        <end position="40"/>
    </location>
</feature>
<evidence type="ECO:0000256" key="1">
    <source>
        <dbReference type="SAM" id="MobiDB-lite"/>
    </source>
</evidence>
<dbReference type="AlphaFoldDB" id="A0A6J4KFB3"/>